<keyword evidence="3" id="KW-1185">Reference proteome</keyword>
<evidence type="ECO:0000313" key="3">
    <source>
        <dbReference type="Proteomes" id="UP001315860"/>
    </source>
</evidence>
<evidence type="ECO:0008006" key="4">
    <source>
        <dbReference type="Google" id="ProtNLM"/>
    </source>
</evidence>
<dbReference type="Proteomes" id="UP001315860">
    <property type="component" value="Chromosome"/>
</dbReference>
<keyword evidence="1" id="KW-0812">Transmembrane</keyword>
<feature type="transmembrane region" description="Helical" evidence="1">
    <location>
        <begin position="39"/>
        <end position="59"/>
    </location>
</feature>
<name>A0ABY5KIC0_9ACTN</name>
<feature type="transmembrane region" description="Helical" evidence="1">
    <location>
        <begin position="71"/>
        <end position="89"/>
    </location>
</feature>
<protein>
    <recommendedName>
        <fullName evidence="4">MFS transporter</fullName>
    </recommendedName>
</protein>
<dbReference type="EMBL" id="CP101990">
    <property type="protein sequence ID" value="UUI69221.1"/>
    <property type="molecule type" value="Genomic_DNA"/>
</dbReference>
<sequence length="127" mass="13144">MGGHRNLLFTTVMSAVLAVALVLYYPVLIEPGDDVDAGLMFLVLLFPGLAAGLPIIFSALVHARHGRTDRWVPGAASAAVVVAVLVLLGKDGRPGSLLPTGAVVIAMFVATSLLAGWAGRRFVPAAE</sequence>
<evidence type="ECO:0000256" key="1">
    <source>
        <dbReference type="SAM" id="Phobius"/>
    </source>
</evidence>
<dbReference type="RefSeq" id="WP_232417317.1">
    <property type="nucleotide sequence ID" value="NZ_CP101990.1"/>
</dbReference>
<accession>A0ABY5KIC0</accession>
<gene>
    <name evidence="2" type="ORF">NP095_03695</name>
</gene>
<keyword evidence="1" id="KW-1133">Transmembrane helix</keyword>
<evidence type="ECO:0000313" key="2">
    <source>
        <dbReference type="EMBL" id="UUI69221.1"/>
    </source>
</evidence>
<proteinExistence type="predicted"/>
<organism evidence="2 3">
    <name type="scientific">Aeromicrobium duanguangcaii</name>
    <dbReference type="NCBI Taxonomy" id="2968086"/>
    <lineage>
        <taxon>Bacteria</taxon>
        <taxon>Bacillati</taxon>
        <taxon>Actinomycetota</taxon>
        <taxon>Actinomycetes</taxon>
        <taxon>Propionibacteriales</taxon>
        <taxon>Nocardioidaceae</taxon>
        <taxon>Aeromicrobium</taxon>
    </lineage>
</organism>
<feature type="transmembrane region" description="Helical" evidence="1">
    <location>
        <begin position="7"/>
        <end position="27"/>
    </location>
</feature>
<reference evidence="2 3" key="1">
    <citation type="submission" date="2022-07" db="EMBL/GenBank/DDBJ databases">
        <title>Novel species in genus Aeromicrobium.</title>
        <authorList>
            <person name="Ye L."/>
        </authorList>
    </citation>
    <scope>NUCLEOTIDE SEQUENCE [LARGE SCALE GENOMIC DNA]</scope>
    <source>
        <strain evidence="3">zg-Y50</strain>
    </source>
</reference>
<keyword evidence="1" id="KW-0472">Membrane</keyword>
<feature type="transmembrane region" description="Helical" evidence="1">
    <location>
        <begin position="101"/>
        <end position="119"/>
    </location>
</feature>